<name>A0ABS0F9F7_9FLAO</name>
<accession>A0ABS0F9F7</accession>
<gene>
    <name evidence="1" type="ORF">IV494_04030</name>
</gene>
<evidence type="ECO:0000313" key="1">
    <source>
        <dbReference type="EMBL" id="MBF8456342.1"/>
    </source>
</evidence>
<reference evidence="1 2" key="1">
    <citation type="submission" date="2020-11" db="EMBL/GenBank/DDBJ databases">
        <title>Kaistella gelatinilytica sp. nov., a flavobacterium isolated from Antarctic Soil.</title>
        <authorList>
            <person name="Li J."/>
        </authorList>
    </citation>
    <scope>NUCLEOTIDE SEQUENCE [LARGE SCALE GENOMIC DNA]</scope>
    <source>
        <strain evidence="1 2">G5-32</strain>
    </source>
</reference>
<dbReference type="RefSeq" id="WP_196078871.1">
    <property type="nucleotide sequence ID" value="NZ_JADPVI010000001.1"/>
</dbReference>
<protein>
    <submittedName>
        <fullName evidence="1">Uncharacterized protein</fullName>
    </submittedName>
</protein>
<sequence length="148" mass="16909">MMRFILILAVSILFSGFLSGQNKQEFIFKFNVKKWNKELVKKKKLTPNASFEINLFDVYGKPVLFYIKEKSISEVAVPDLKIYKGKSADDLKVISLTVFPTSMSGAYLENGVQYFIELLKGSCNKYKVYTNPAVKKEVEVGQINDFVK</sequence>
<keyword evidence="2" id="KW-1185">Reference proteome</keyword>
<organism evidence="1 2">
    <name type="scientific">Kaistella gelatinilytica</name>
    <dbReference type="NCBI Taxonomy" id="2787636"/>
    <lineage>
        <taxon>Bacteria</taxon>
        <taxon>Pseudomonadati</taxon>
        <taxon>Bacteroidota</taxon>
        <taxon>Flavobacteriia</taxon>
        <taxon>Flavobacteriales</taxon>
        <taxon>Weeksellaceae</taxon>
        <taxon>Chryseobacterium group</taxon>
        <taxon>Kaistella</taxon>
    </lineage>
</organism>
<dbReference type="Proteomes" id="UP000660070">
    <property type="component" value="Unassembled WGS sequence"/>
</dbReference>
<evidence type="ECO:0000313" key="2">
    <source>
        <dbReference type="Proteomes" id="UP000660070"/>
    </source>
</evidence>
<comment type="caution">
    <text evidence="1">The sequence shown here is derived from an EMBL/GenBank/DDBJ whole genome shotgun (WGS) entry which is preliminary data.</text>
</comment>
<proteinExistence type="predicted"/>
<dbReference type="EMBL" id="JADPVI010000001">
    <property type="protein sequence ID" value="MBF8456342.1"/>
    <property type="molecule type" value="Genomic_DNA"/>
</dbReference>